<name>A0A6A6FMP4_9PEZI</name>
<accession>A0A6A6FMP4</accession>
<evidence type="ECO:0000313" key="3">
    <source>
        <dbReference type="Proteomes" id="UP000799539"/>
    </source>
</evidence>
<dbReference type="EMBL" id="ML992667">
    <property type="protein sequence ID" value="KAF2214671.1"/>
    <property type="molecule type" value="Genomic_DNA"/>
</dbReference>
<dbReference type="Proteomes" id="UP000799539">
    <property type="component" value="Unassembled WGS sequence"/>
</dbReference>
<proteinExistence type="predicted"/>
<gene>
    <name evidence="2" type="ORF">CERZMDRAFT_95063</name>
</gene>
<dbReference type="AlphaFoldDB" id="A0A6A6FMP4"/>
<dbReference type="OrthoDB" id="2101715at2759"/>
<protein>
    <recommendedName>
        <fullName evidence="4">Methyltransferase domain-containing protein</fullName>
    </recommendedName>
</protein>
<sequence>MTPLSSWLDTLNLAIPGRRWQLVDDLGDLWFLAFLESYIITCRTTLPPPGLGTSRYVVQTQSPAALAAEVIHEHVQALGIDEQPWRVIDMCSGSGRLASCIESSVNSRRLATTQKPVSFQLSDLHPHAQLDAWMDQASRSQNLTFIPQAVHPARPPFAAISSTTRGDKDAALQQGYESNGTRVYRLMSSFHRFDENQAVAILQSTLQTADAFAIIELQERRVLSLFLILLETWICFLFSIFWFRADVTHLLFTYLIPLLPVMQCLDRMVSCLRTRSTEETIALVEKAAGHERRLRSSPHEVDCVEIHDWTITRHRLLHTWPIGHMIIFTGSKSSGRSSVE</sequence>
<evidence type="ECO:0000256" key="1">
    <source>
        <dbReference type="SAM" id="Phobius"/>
    </source>
</evidence>
<reference evidence="2" key="1">
    <citation type="journal article" date="2020" name="Stud. Mycol.">
        <title>101 Dothideomycetes genomes: a test case for predicting lifestyles and emergence of pathogens.</title>
        <authorList>
            <person name="Haridas S."/>
            <person name="Albert R."/>
            <person name="Binder M."/>
            <person name="Bloem J."/>
            <person name="Labutti K."/>
            <person name="Salamov A."/>
            <person name="Andreopoulos B."/>
            <person name="Baker S."/>
            <person name="Barry K."/>
            <person name="Bills G."/>
            <person name="Bluhm B."/>
            <person name="Cannon C."/>
            <person name="Castanera R."/>
            <person name="Culley D."/>
            <person name="Daum C."/>
            <person name="Ezra D."/>
            <person name="Gonzalez J."/>
            <person name="Henrissat B."/>
            <person name="Kuo A."/>
            <person name="Liang C."/>
            <person name="Lipzen A."/>
            <person name="Lutzoni F."/>
            <person name="Magnuson J."/>
            <person name="Mondo S."/>
            <person name="Nolan M."/>
            <person name="Ohm R."/>
            <person name="Pangilinan J."/>
            <person name="Park H.-J."/>
            <person name="Ramirez L."/>
            <person name="Alfaro M."/>
            <person name="Sun H."/>
            <person name="Tritt A."/>
            <person name="Yoshinaga Y."/>
            <person name="Zwiers L.-H."/>
            <person name="Turgeon B."/>
            <person name="Goodwin S."/>
            <person name="Spatafora J."/>
            <person name="Crous P."/>
            <person name="Grigoriev I."/>
        </authorList>
    </citation>
    <scope>NUCLEOTIDE SEQUENCE</scope>
    <source>
        <strain evidence="2">SCOH1-5</strain>
    </source>
</reference>
<keyword evidence="1" id="KW-0812">Transmembrane</keyword>
<keyword evidence="1" id="KW-1133">Transmembrane helix</keyword>
<evidence type="ECO:0008006" key="4">
    <source>
        <dbReference type="Google" id="ProtNLM"/>
    </source>
</evidence>
<keyword evidence="3" id="KW-1185">Reference proteome</keyword>
<organism evidence="2 3">
    <name type="scientific">Cercospora zeae-maydis SCOH1-5</name>
    <dbReference type="NCBI Taxonomy" id="717836"/>
    <lineage>
        <taxon>Eukaryota</taxon>
        <taxon>Fungi</taxon>
        <taxon>Dikarya</taxon>
        <taxon>Ascomycota</taxon>
        <taxon>Pezizomycotina</taxon>
        <taxon>Dothideomycetes</taxon>
        <taxon>Dothideomycetidae</taxon>
        <taxon>Mycosphaerellales</taxon>
        <taxon>Mycosphaerellaceae</taxon>
        <taxon>Cercospora</taxon>
    </lineage>
</organism>
<keyword evidence="1" id="KW-0472">Membrane</keyword>
<evidence type="ECO:0000313" key="2">
    <source>
        <dbReference type="EMBL" id="KAF2214671.1"/>
    </source>
</evidence>
<feature type="transmembrane region" description="Helical" evidence="1">
    <location>
        <begin position="222"/>
        <end position="243"/>
    </location>
</feature>